<accession>A0ABD2J317</accession>
<evidence type="ECO:0000313" key="2">
    <source>
        <dbReference type="EMBL" id="KAL3072364.1"/>
    </source>
</evidence>
<dbReference type="EMBL" id="JBICBT010001075">
    <property type="protein sequence ID" value="KAL3084545.1"/>
    <property type="molecule type" value="Genomic_DNA"/>
</dbReference>
<feature type="region of interest" description="Disordered" evidence="1">
    <location>
        <begin position="117"/>
        <end position="187"/>
    </location>
</feature>
<feature type="compositionally biased region" description="Basic residues" evidence="1">
    <location>
        <begin position="168"/>
        <end position="178"/>
    </location>
</feature>
<keyword evidence="5" id="KW-1185">Reference proteome</keyword>
<evidence type="ECO:0000256" key="1">
    <source>
        <dbReference type="SAM" id="MobiDB-lite"/>
    </source>
</evidence>
<evidence type="ECO:0000313" key="3">
    <source>
        <dbReference type="EMBL" id="KAL3077407.1"/>
    </source>
</evidence>
<organism evidence="4 5">
    <name type="scientific">Heterodera trifolii</name>
    <dbReference type="NCBI Taxonomy" id="157864"/>
    <lineage>
        <taxon>Eukaryota</taxon>
        <taxon>Metazoa</taxon>
        <taxon>Ecdysozoa</taxon>
        <taxon>Nematoda</taxon>
        <taxon>Chromadorea</taxon>
        <taxon>Rhabditida</taxon>
        <taxon>Tylenchina</taxon>
        <taxon>Tylenchomorpha</taxon>
        <taxon>Tylenchoidea</taxon>
        <taxon>Heteroderidae</taxon>
        <taxon>Heteroderinae</taxon>
        <taxon>Heterodera</taxon>
    </lineage>
</organism>
<evidence type="ECO:0000313" key="4">
    <source>
        <dbReference type="EMBL" id="KAL3084545.1"/>
    </source>
</evidence>
<dbReference type="Proteomes" id="UP001620626">
    <property type="component" value="Unassembled WGS sequence"/>
</dbReference>
<sequence length="203" mass="23312">MANPELALKLELARTPGMSLDHFISLVAREESTQKAARRFTASNSRNSDRVDSYNDRGLTFHRNRNFPLRPANKYQRPYSNIKCYNCVHRSNNYIREKCHESQVAEFFENLRTSCTKKEETPNREKADEPKKGSKRKKSPKQQKCGGNVFQSAGQEKRQIEEANPKFGQRKRILKPTAKKGQQNQGEVCLQLGTIAQRGRGKV</sequence>
<gene>
    <name evidence="4" type="ORF">niasHT_032867</name>
    <name evidence="3" type="ORF">niasHT_036110</name>
    <name evidence="2" type="ORF">niasHT_036660</name>
</gene>
<feature type="compositionally biased region" description="Basic and acidic residues" evidence="1">
    <location>
        <begin position="117"/>
        <end position="132"/>
    </location>
</feature>
<dbReference type="EMBL" id="JBICBT010001328">
    <property type="protein sequence ID" value="KAL3072364.1"/>
    <property type="molecule type" value="Genomic_DNA"/>
</dbReference>
<name>A0ABD2J317_9BILA</name>
<dbReference type="EMBL" id="JBICBT010001229">
    <property type="protein sequence ID" value="KAL3077407.1"/>
    <property type="molecule type" value="Genomic_DNA"/>
</dbReference>
<evidence type="ECO:0000313" key="5">
    <source>
        <dbReference type="Proteomes" id="UP001620626"/>
    </source>
</evidence>
<comment type="caution">
    <text evidence="4">The sequence shown here is derived from an EMBL/GenBank/DDBJ whole genome shotgun (WGS) entry which is preliminary data.</text>
</comment>
<protein>
    <submittedName>
        <fullName evidence="4">Uncharacterized protein</fullName>
    </submittedName>
</protein>
<reference evidence="4 5" key="1">
    <citation type="submission" date="2024-10" db="EMBL/GenBank/DDBJ databases">
        <authorList>
            <person name="Kim D."/>
        </authorList>
    </citation>
    <scope>NUCLEOTIDE SEQUENCE [LARGE SCALE GENOMIC DNA]</scope>
    <source>
        <strain evidence="4">BH-2024</strain>
    </source>
</reference>
<feature type="region of interest" description="Disordered" evidence="1">
    <location>
        <begin position="38"/>
        <end position="57"/>
    </location>
</feature>
<feature type="compositionally biased region" description="Basic and acidic residues" evidence="1">
    <location>
        <begin position="155"/>
        <end position="164"/>
    </location>
</feature>
<proteinExistence type="predicted"/>
<dbReference type="AlphaFoldDB" id="A0ABD2J317"/>